<organism evidence="2">
    <name type="scientific">Eutreptiella gymnastica</name>
    <dbReference type="NCBI Taxonomy" id="73025"/>
    <lineage>
        <taxon>Eukaryota</taxon>
        <taxon>Discoba</taxon>
        <taxon>Euglenozoa</taxon>
        <taxon>Euglenida</taxon>
        <taxon>Spirocuta</taxon>
        <taxon>Euglenophyceae</taxon>
        <taxon>Eutreptiales</taxon>
        <taxon>Eutreptiaceae</taxon>
        <taxon>Eutreptiella</taxon>
    </lineage>
</organism>
<evidence type="ECO:0000256" key="1">
    <source>
        <dbReference type="SAM" id="MobiDB-lite"/>
    </source>
</evidence>
<accession>A0A7S1JCL6</accession>
<feature type="region of interest" description="Disordered" evidence="1">
    <location>
        <begin position="1"/>
        <end position="28"/>
    </location>
</feature>
<evidence type="ECO:0000313" key="2">
    <source>
        <dbReference type="EMBL" id="CAD9039424.1"/>
    </source>
</evidence>
<gene>
    <name evidence="2" type="ORF">EGYM00392_LOCUS50590</name>
</gene>
<reference evidence="2" key="1">
    <citation type="submission" date="2021-01" db="EMBL/GenBank/DDBJ databases">
        <authorList>
            <person name="Corre E."/>
            <person name="Pelletier E."/>
            <person name="Niang G."/>
            <person name="Scheremetjew M."/>
            <person name="Finn R."/>
            <person name="Kale V."/>
            <person name="Holt S."/>
            <person name="Cochrane G."/>
            <person name="Meng A."/>
            <person name="Brown T."/>
            <person name="Cohen L."/>
        </authorList>
    </citation>
    <scope>NUCLEOTIDE SEQUENCE</scope>
    <source>
        <strain evidence="2">NIES-381</strain>
    </source>
</reference>
<proteinExistence type="predicted"/>
<sequence>MSASFELAQSRRAGPPSPAAGGKPGSDKGNRTWASIDLCSVLCAPCLVFSDLFAFCFLVCALRSEVCGAWMEAYQRHGERPCGILRCSAGSTVTSVGSPITFLGSTVNTRGSTCPRLQVGVTTGSGVTGGLAGQHLHPACHLLPPGSYPQRKCAGPPLHLLWRRKIAAAGKEWQGGGSQGGAPLTGSSILDLSTSQTHASVDCRSGIIWVVVLVEARREVVGTNRGVEGHQPGTA</sequence>
<dbReference type="AlphaFoldDB" id="A0A7S1JCL6"/>
<protein>
    <submittedName>
        <fullName evidence="2">Uncharacterized protein</fullName>
    </submittedName>
</protein>
<name>A0A7S1JCL6_9EUGL</name>
<dbReference type="EMBL" id="HBGA01136767">
    <property type="protein sequence ID" value="CAD9039424.1"/>
    <property type="molecule type" value="Transcribed_RNA"/>
</dbReference>